<dbReference type="GO" id="GO:0016740">
    <property type="term" value="F:transferase activity"/>
    <property type="evidence" value="ECO:0007669"/>
    <property type="project" value="UniProtKB-KW"/>
</dbReference>
<proteinExistence type="predicted"/>
<dbReference type="EMBL" id="CP000828">
    <property type="protein sequence ID" value="ABW26918.1"/>
    <property type="molecule type" value="Genomic_DNA"/>
</dbReference>
<protein>
    <submittedName>
        <fullName evidence="2">Glycosyl transferase, group 1 family protein, putative</fullName>
    </submittedName>
</protein>
<evidence type="ECO:0000313" key="3">
    <source>
        <dbReference type="Proteomes" id="UP000000268"/>
    </source>
</evidence>
<organism evidence="2 3">
    <name type="scientific">Acaryochloris marina (strain MBIC 11017)</name>
    <dbReference type="NCBI Taxonomy" id="329726"/>
    <lineage>
        <taxon>Bacteria</taxon>
        <taxon>Bacillati</taxon>
        <taxon>Cyanobacteriota</taxon>
        <taxon>Cyanophyceae</taxon>
        <taxon>Acaryochloridales</taxon>
        <taxon>Acaryochloridaceae</taxon>
        <taxon>Acaryochloris</taxon>
    </lineage>
</organism>
<dbReference type="SUPFAM" id="SSF53756">
    <property type="entry name" value="UDP-Glycosyltransferase/glycogen phosphorylase"/>
    <property type="match status" value="1"/>
</dbReference>
<feature type="domain" description="Glycosyltransferase subfamily 4-like N-terminal" evidence="1">
    <location>
        <begin position="16"/>
        <end position="181"/>
    </location>
</feature>
<gene>
    <name evidence="2" type="ordered locus">AM1_1900</name>
</gene>
<dbReference type="Pfam" id="PF13692">
    <property type="entry name" value="Glyco_trans_1_4"/>
    <property type="match status" value="1"/>
</dbReference>
<evidence type="ECO:0000259" key="1">
    <source>
        <dbReference type="Pfam" id="PF13439"/>
    </source>
</evidence>
<dbReference type="Proteomes" id="UP000000268">
    <property type="component" value="Chromosome"/>
</dbReference>
<reference evidence="2 3" key="1">
    <citation type="journal article" date="2008" name="Proc. Natl. Acad. Sci. U.S.A.">
        <title>Niche adaptation and genome expansion in the chlorophyll d-producing cyanobacterium Acaryochloris marina.</title>
        <authorList>
            <person name="Swingley W.D."/>
            <person name="Chen M."/>
            <person name="Cheung P.C."/>
            <person name="Conrad A.L."/>
            <person name="Dejesa L.C."/>
            <person name="Hao J."/>
            <person name="Honchak B.M."/>
            <person name="Karbach L.E."/>
            <person name="Kurdoglu A."/>
            <person name="Lahiri S."/>
            <person name="Mastrian S.D."/>
            <person name="Miyashita H."/>
            <person name="Page L."/>
            <person name="Ramakrishna P."/>
            <person name="Satoh S."/>
            <person name="Sattley W.M."/>
            <person name="Shimada Y."/>
            <person name="Taylor H.L."/>
            <person name="Tomo T."/>
            <person name="Tsuchiya T."/>
            <person name="Wang Z.T."/>
            <person name="Raymond J."/>
            <person name="Mimuro M."/>
            <person name="Blankenship R.E."/>
            <person name="Touchman J.W."/>
        </authorList>
    </citation>
    <scope>NUCLEOTIDE SEQUENCE [LARGE SCALE GENOMIC DNA]</scope>
    <source>
        <strain evidence="3">MBIC 11017</strain>
    </source>
</reference>
<keyword evidence="3" id="KW-1185">Reference proteome</keyword>
<sequence>MNILLILHEYLDPNSGAAGSTLNLKEKYQELGHQVYTYSFDDLPSWLSMKLKDLIFPEATALKITQIVRQHQIDVIDASTGDVWVWARFFRCLTLNPPLLVTRSHGLDHLEHEERLQDAALGNLTLSWKYPLYRGSIQLWEIAQSLKYADLTFFLNRVDAEYAVNHLQVNPETAHVFPNGLPNYFLDLPLKYPGDGRIRIAQVGTYVQRKGIEYSTPALNEILLKYPEVEVSLIGTELNGYGVPEEVYADFDPQVHNRLTVISYYQHEELPDLLRGFDIKLFPTLSEGFGKVLIEAMACGLAPVTTPTPGPSDIVQDGHDALLVPVRDSRAIVESLVLDFEDNPAVIQDWSSIG</sequence>
<dbReference type="AlphaFoldDB" id="B0CEF2"/>
<dbReference type="PANTHER" id="PTHR12526">
    <property type="entry name" value="GLYCOSYLTRANSFERASE"/>
    <property type="match status" value="1"/>
</dbReference>
<dbReference type="Pfam" id="PF13439">
    <property type="entry name" value="Glyco_transf_4"/>
    <property type="match status" value="1"/>
</dbReference>
<dbReference type="RefSeq" id="WP_012162420.1">
    <property type="nucleotide sequence ID" value="NC_009925.1"/>
</dbReference>
<dbReference type="KEGG" id="amr:AM1_1900"/>
<dbReference type="InterPro" id="IPR028098">
    <property type="entry name" value="Glyco_trans_4-like_N"/>
</dbReference>
<dbReference type="HOGENOM" id="CLU_782169_0_0_3"/>
<name>B0CEF2_ACAM1</name>
<dbReference type="CDD" id="cd03801">
    <property type="entry name" value="GT4_PimA-like"/>
    <property type="match status" value="1"/>
</dbReference>
<dbReference type="STRING" id="329726.AM1_1900"/>
<dbReference type="eggNOG" id="COG0438">
    <property type="taxonomic scope" value="Bacteria"/>
</dbReference>
<evidence type="ECO:0000313" key="2">
    <source>
        <dbReference type="EMBL" id="ABW26918.1"/>
    </source>
</evidence>
<accession>B0CEF2</accession>
<dbReference type="CAZy" id="GT4">
    <property type="family name" value="Glycosyltransferase Family 4"/>
</dbReference>
<dbReference type="Gene3D" id="3.40.50.2000">
    <property type="entry name" value="Glycogen Phosphorylase B"/>
    <property type="match status" value="2"/>
</dbReference>
<keyword evidence="2" id="KW-0808">Transferase</keyword>